<keyword evidence="4 7" id="KW-0472">Membrane</keyword>
<reference evidence="9 10" key="1">
    <citation type="submission" date="2019-06" db="EMBL/GenBank/DDBJ databases">
        <title>Wine fermentation using esterase from Monascus purpureus.</title>
        <authorList>
            <person name="Geng C."/>
            <person name="Zhang Y."/>
        </authorList>
    </citation>
    <scope>NUCLEOTIDE SEQUENCE [LARGE SCALE GENOMIC DNA]</scope>
    <source>
        <strain evidence="9">HQ1</strain>
    </source>
</reference>
<organism evidence="9 10">
    <name type="scientific">Monascus purpureus</name>
    <name type="common">Red mold</name>
    <name type="synonym">Monascus anka</name>
    <dbReference type="NCBI Taxonomy" id="5098"/>
    <lineage>
        <taxon>Eukaryota</taxon>
        <taxon>Fungi</taxon>
        <taxon>Dikarya</taxon>
        <taxon>Ascomycota</taxon>
        <taxon>Pezizomycotina</taxon>
        <taxon>Eurotiomycetes</taxon>
        <taxon>Eurotiomycetidae</taxon>
        <taxon>Eurotiales</taxon>
        <taxon>Aspergillaceae</taxon>
        <taxon>Monascus</taxon>
    </lineage>
</organism>
<proteinExistence type="inferred from homology"/>
<dbReference type="STRING" id="5098.A0A507QVC9"/>
<feature type="domain" description="Rhodopsin" evidence="8">
    <location>
        <begin position="114"/>
        <end position="354"/>
    </location>
</feature>
<accession>A0A507QVC9</accession>
<feature type="compositionally biased region" description="Polar residues" evidence="6">
    <location>
        <begin position="366"/>
        <end position="381"/>
    </location>
</feature>
<protein>
    <recommendedName>
        <fullName evidence="8">Rhodopsin domain-containing protein</fullName>
    </recommendedName>
</protein>
<evidence type="ECO:0000313" key="10">
    <source>
        <dbReference type="Proteomes" id="UP000319663"/>
    </source>
</evidence>
<evidence type="ECO:0000259" key="8">
    <source>
        <dbReference type="Pfam" id="PF20684"/>
    </source>
</evidence>
<dbReference type="Pfam" id="PF20684">
    <property type="entry name" value="Fung_rhodopsin"/>
    <property type="match status" value="1"/>
</dbReference>
<dbReference type="PANTHER" id="PTHR33048:SF151">
    <property type="entry name" value="INTEGRAL MEMBRANE PROTEIN"/>
    <property type="match status" value="1"/>
</dbReference>
<keyword evidence="2 7" id="KW-0812">Transmembrane</keyword>
<evidence type="ECO:0000256" key="6">
    <source>
        <dbReference type="SAM" id="MobiDB-lite"/>
    </source>
</evidence>
<feature type="region of interest" description="Disordered" evidence="6">
    <location>
        <begin position="366"/>
        <end position="404"/>
    </location>
</feature>
<dbReference type="GO" id="GO:0016020">
    <property type="term" value="C:membrane"/>
    <property type="evidence" value="ECO:0007669"/>
    <property type="project" value="UniProtKB-SubCell"/>
</dbReference>
<feature type="transmembrane region" description="Helical" evidence="7">
    <location>
        <begin position="208"/>
        <end position="229"/>
    </location>
</feature>
<gene>
    <name evidence="9" type="ORF">MPDQ_007801</name>
</gene>
<sequence>MLSSLEPRCVVGRSSGPLAKSNGVEIVPRAGRDGTDPKKKLIPQILPVLCGSRDLHESSFYTGRSYEDGFYRAVLGKRRTSPMSSPGDLRASRQEAYRSATIAMTVLAAAFVALRFIARCKKRLKIGWDDYIIVVSLVLLFGQTACNSILIHYGLGLHAATIPLENLVMFAKVLMGYECIYCTTLGVTKVSILLMYTRIFPTRPFRIAAIVLGGIAVAWVISIICVSVFQCSPIAKAWHPNLPGTCINLKGSFIGNAVPNILTDIAILSLPVPVVWGLQASPAYRLSVIGLFLLGIVGEPACSVVFTSIFRFTTLFKFHPTDTTWTLGDACTWCLIESSSGIISACMPTLRPLAVMITSRLSSQLGSRFTRTTDTKASPANRSRPDNPTLRPTNEPLAKTKVQLGVAPTDGWSDDEVPLNTIMVRRDVTWQENSYSSQSR</sequence>
<comment type="caution">
    <text evidence="9">The sequence shown here is derived from an EMBL/GenBank/DDBJ whole genome shotgun (WGS) entry which is preliminary data.</text>
</comment>
<evidence type="ECO:0000256" key="1">
    <source>
        <dbReference type="ARBA" id="ARBA00004141"/>
    </source>
</evidence>
<dbReference type="Proteomes" id="UP000319663">
    <property type="component" value="Unassembled WGS sequence"/>
</dbReference>
<dbReference type="EMBL" id="VIFY01000088">
    <property type="protein sequence ID" value="TQB71145.1"/>
    <property type="molecule type" value="Genomic_DNA"/>
</dbReference>
<comment type="similarity">
    <text evidence="5">Belongs to the SAT4 family.</text>
</comment>
<dbReference type="AlphaFoldDB" id="A0A507QVC9"/>
<name>A0A507QVC9_MONPU</name>
<evidence type="ECO:0000256" key="4">
    <source>
        <dbReference type="ARBA" id="ARBA00023136"/>
    </source>
</evidence>
<comment type="subcellular location">
    <subcellularLocation>
        <location evidence="1">Membrane</location>
        <topology evidence="1">Multi-pass membrane protein</topology>
    </subcellularLocation>
</comment>
<dbReference type="InterPro" id="IPR052337">
    <property type="entry name" value="SAT4-like"/>
</dbReference>
<evidence type="ECO:0000313" key="9">
    <source>
        <dbReference type="EMBL" id="TQB71145.1"/>
    </source>
</evidence>
<feature type="transmembrane region" description="Helical" evidence="7">
    <location>
        <begin position="130"/>
        <end position="155"/>
    </location>
</feature>
<evidence type="ECO:0000256" key="2">
    <source>
        <dbReference type="ARBA" id="ARBA00022692"/>
    </source>
</evidence>
<feature type="transmembrane region" description="Helical" evidence="7">
    <location>
        <begin position="286"/>
        <end position="310"/>
    </location>
</feature>
<keyword evidence="3 7" id="KW-1133">Transmembrane helix</keyword>
<dbReference type="PANTHER" id="PTHR33048">
    <property type="entry name" value="PTH11-LIKE INTEGRAL MEMBRANE PROTEIN (AFU_ORTHOLOGUE AFUA_5G11245)"/>
    <property type="match status" value="1"/>
</dbReference>
<evidence type="ECO:0000256" key="5">
    <source>
        <dbReference type="ARBA" id="ARBA00038359"/>
    </source>
</evidence>
<feature type="transmembrane region" description="Helical" evidence="7">
    <location>
        <begin position="96"/>
        <end position="118"/>
    </location>
</feature>
<dbReference type="InterPro" id="IPR049326">
    <property type="entry name" value="Rhodopsin_dom_fungi"/>
</dbReference>
<evidence type="ECO:0000256" key="7">
    <source>
        <dbReference type="SAM" id="Phobius"/>
    </source>
</evidence>
<feature type="transmembrane region" description="Helical" evidence="7">
    <location>
        <begin position="175"/>
        <end position="196"/>
    </location>
</feature>
<evidence type="ECO:0000256" key="3">
    <source>
        <dbReference type="ARBA" id="ARBA00022989"/>
    </source>
</evidence>
<keyword evidence="10" id="KW-1185">Reference proteome</keyword>